<gene>
    <name evidence="2" type="ORF">GCM10008066_20110</name>
</gene>
<feature type="chain" id="PRO_5035275417" description="ABC transporter substrate-binding protein" evidence="1">
    <location>
        <begin position="24"/>
        <end position="224"/>
    </location>
</feature>
<dbReference type="Proteomes" id="UP000642180">
    <property type="component" value="Unassembled WGS sequence"/>
</dbReference>
<dbReference type="PANTHER" id="PTHR36573">
    <property type="entry name" value="INTERMEMBRANE PHOSPHOLIPID TRANSPORT SYSTEM BINDING PROTEIN MLAC"/>
    <property type="match status" value="1"/>
</dbReference>
<dbReference type="RefSeq" id="WP_188381229.1">
    <property type="nucleotide sequence ID" value="NZ_BMDI01000002.1"/>
</dbReference>
<dbReference type="PIRSF" id="PIRSF004649">
    <property type="entry name" value="MlaC"/>
    <property type="match status" value="1"/>
</dbReference>
<keyword evidence="1" id="KW-0732">Signal</keyword>
<keyword evidence="3" id="KW-1185">Reference proteome</keyword>
<protein>
    <recommendedName>
        <fullName evidence="4">ABC transporter substrate-binding protein</fullName>
    </recommendedName>
</protein>
<sequence>MNQLLKKLTFAFMALSFAGFASAAEAPDALIKRLSEEILATAKTDKQIQSGSQTRIQQVVDEKILPHVDFQRTTALAVGRAWRQATPEQKTQLTDEFKKLLTYTYTGAISQVTDQKFEYLPFRAAADDKDVVVNTRVVQPRGEPVQLSYRLIKSDSGWKIYDVNVLGAWLIESYKGSFAAEINKSGVDGLIASIKDRNAKLAANVAKSGGKAVTSPTKAGEIAK</sequence>
<proteinExistence type="predicted"/>
<evidence type="ECO:0008006" key="4">
    <source>
        <dbReference type="Google" id="ProtNLM"/>
    </source>
</evidence>
<dbReference type="PANTHER" id="PTHR36573:SF1">
    <property type="entry name" value="INTERMEMBRANE PHOSPHOLIPID TRANSPORT SYSTEM BINDING PROTEIN MLAC"/>
    <property type="match status" value="1"/>
</dbReference>
<comment type="caution">
    <text evidence="2">The sequence shown here is derived from an EMBL/GenBank/DDBJ whole genome shotgun (WGS) entry which is preliminary data.</text>
</comment>
<dbReference type="AlphaFoldDB" id="A0A8J3F3R2"/>
<feature type="signal peptide" evidence="1">
    <location>
        <begin position="1"/>
        <end position="23"/>
    </location>
</feature>
<dbReference type="Pfam" id="PF05494">
    <property type="entry name" value="MlaC"/>
    <property type="match status" value="1"/>
</dbReference>
<dbReference type="Gene3D" id="1.10.10.640">
    <property type="entry name" value="phospholipid-binding protein"/>
    <property type="match status" value="1"/>
</dbReference>
<dbReference type="InterPro" id="IPR008869">
    <property type="entry name" value="MlaC/ttg2D"/>
</dbReference>
<reference evidence="3" key="1">
    <citation type="journal article" date="2019" name="Int. J. Syst. Evol. Microbiol.">
        <title>The Global Catalogue of Microorganisms (GCM) 10K type strain sequencing project: providing services to taxonomists for standard genome sequencing and annotation.</title>
        <authorList>
            <consortium name="The Broad Institute Genomics Platform"/>
            <consortium name="The Broad Institute Genome Sequencing Center for Infectious Disease"/>
            <person name="Wu L."/>
            <person name="Ma J."/>
        </authorList>
    </citation>
    <scope>NUCLEOTIDE SEQUENCE [LARGE SCALE GENOMIC DNA]</scope>
    <source>
        <strain evidence="3">CCM 2767</strain>
    </source>
</reference>
<organism evidence="2 3">
    <name type="scientific">Oxalicibacterium faecigallinarum</name>
    <dbReference type="NCBI Taxonomy" id="573741"/>
    <lineage>
        <taxon>Bacteria</taxon>
        <taxon>Pseudomonadati</taxon>
        <taxon>Pseudomonadota</taxon>
        <taxon>Betaproteobacteria</taxon>
        <taxon>Burkholderiales</taxon>
        <taxon>Oxalobacteraceae</taxon>
        <taxon>Oxalicibacterium</taxon>
    </lineage>
</organism>
<name>A0A8J3F3R2_9BURK</name>
<evidence type="ECO:0000256" key="1">
    <source>
        <dbReference type="SAM" id="SignalP"/>
    </source>
</evidence>
<evidence type="ECO:0000313" key="2">
    <source>
        <dbReference type="EMBL" id="GGI19654.1"/>
    </source>
</evidence>
<dbReference type="Gene3D" id="3.10.450.50">
    <property type="match status" value="1"/>
</dbReference>
<evidence type="ECO:0000313" key="3">
    <source>
        <dbReference type="Proteomes" id="UP000642180"/>
    </source>
</evidence>
<dbReference type="EMBL" id="BMDI01000002">
    <property type="protein sequence ID" value="GGI19654.1"/>
    <property type="molecule type" value="Genomic_DNA"/>
</dbReference>
<accession>A0A8J3F3R2</accession>